<keyword evidence="1" id="KW-1133">Transmembrane helix</keyword>
<dbReference type="InterPro" id="IPR020390">
    <property type="entry name" value="Uncharacterised_YqhV"/>
</dbReference>
<proteinExistence type="predicted"/>
<feature type="transmembrane region" description="Helical" evidence="1">
    <location>
        <begin position="40"/>
        <end position="65"/>
    </location>
</feature>
<name>A0A133KK34_HEYCO</name>
<accession>A0A133KK34</accession>
<dbReference type="EMBL" id="LRPN01000107">
    <property type="protein sequence ID" value="KWZ79854.1"/>
    <property type="molecule type" value="Genomic_DNA"/>
</dbReference>
<dbReference type="RefSeq" id="WP_081092971.1">
    <property type="nucleotide sequence ID" value="NZ_KQ955875.1"/>
</dbReference>
<keyword evidence="1" id="KW-0812">Transmembrane</keyword>
<dbReference type="AlphaFoldDB" id="A0A133KK34"/>
<gene>
    <name evidence="2" type="ORF">HMPREF3213_02444</name>
</gene>
<evidence type="ECO:0000256" key="1">
    <source>
        <dbReference type="SAM" id="Phobius"/>
    </source>
</evidence>
<evidence type="ECO:0000313" key="2">
    <source>
        <dbReference type="EMBL" id="KWZ79854.1"/>
    </source>
</evidence>
<keyword evidence="1" id="KW-0472">Membrane</keyword>
<protein>
    <recommendedName>
        <fullName evidence="4">DUF2619 domain-containing protein</fullName>
    </recommendedName>
</protein>
<organism evidence="2 3">
    <name type="scientific">Heyndrickxia coagulans</name>
    <name type="common">Weizmannia coagulans</name>
    <dbReference type="NCBI Taxonomy" id="1398"/>
    <lineage>
        <taxon>Bacteria</taxon>
        <taxon>Bacillati</taxon>
        <taxon>Bacillota</taxon>
        <taxon>Bacilli</taxon>
        <taxon>Bacillales</taxon>
        <taxon>Bacillaceae</taxon>
        <taxon>Heyndrickxia</taxon>
    </lineage>
</organism>
<feature type="transmembrane region" description="Helical" evidence="1">
    <location>
        <begin position="71"/>
        <end position="88"/>
    </location>
</feature>
<sequence length="92" mass="9841">MLWLIEKYVLSMAALRLISGMTEISAAILMLKYNQVEKALLINSSLAIVGPVVLITTTAIGVIGISDKISFAKMLWILAGVGCILYGIKSNG</sequence>
<evidence type="ECO:0000313" key="3">
    <source>
        <dbReference type="Proteomes" id="UP000070376"/>
    </source>
</evidence>
<evidence type="ECO:0008006" key="4">
    <source>
        <dbReference type="Google" id="ProtNLM"/>
    </source>
</evidence>
<reference evidence="3" key="1">
    <citation type="submission" date="2016-01" db="EMBL/GenBank/DDBJ databases">
        <authorList>
            <person name="Mitreva M."/>
            <person name="Pepin K.H."/>
            <person name="Mihindukulasuriya K.A."/>
            <person name="Fulton R."/>
            <person name="Fronick C."/>
            <person name="O'Laughlin M."/>
            <person name="Miner T."/>
            <person name="Herter B."/>
            <person name="Rosa B.A."/>
            <person name="Cordes M."/>
            <person name="Tomlinson C."/>
            <person name="Wollam A."/>
            <person name="Palsikar V.B."/>
            <person name="Mardis E.R."/>
            <person name="Wilson R.K."/>
        </authorList>
    </citation>
    <scope>NUCLEOTIDE SEQUENCE [LARGE SCALE GENOMIC DNA]</scope>
    <source>
        <strain evidence="3">GED7749B</strain>
    </source>
</reference>
<dbReference type="Proteomes" id="UP000070376">
    <property type="component" value="Unassembled WGS sequence"/>
</dbReference>
<feature type="transmembrane region" description="Helical" evidence="1">
    <location>
        <begin position="12"/>
        <end position="33"/>
    </location>
</feature>
<dbReference type="Pfam" id="PF10942">
    <property type="entry name" value="DUF2619"/>
    <property type="match status" value="1"/>
</dbReference>
<comment type="caution">
    <text evidence="2">The sequence shown here is derived from an EMBL/GenBank/DDBJ whole genome shotgun (WGS) entry which is preliminary data.</text>
</comment>
<dbReference type="PATRIC" id="fig|1398.22.peg.2441"/>